<dbReference type="Pfam" id="PF02154">
    <property type="entry name" value="FliM"/>
    <property type="match status" value="1"/>
</dbReference>
<evidence type="ECO:0000256" key="9">
    <source>
        <dbReference type="ARBA" id="ARBA00025044"/>
    </source>
</evidence>
<dbReference type="STRING" id="437022.CC99x_00036"/>
<name>A0A0Q9YT42_9GAMM</name>
<keyword evidence="8 11" id="KW-0975">Bacterial flagellum</keyword>
<dbReference type="InterPro" id="IPR001689">
    <property type="entry name" value="Flag_FliM"/>
</dbReference>
<comment type="caution">
    <text evidence="13">The sequence shown here is derived from an EMBL/GenBank/DDBJ whole genome shotgun (WGS) entry which is preliminary data.</text>
</comment>
<evidence type="ECO:0000256" key="7">
    <source>
        <dbReference type="ARBA" id="ARBA00023136"/>
    </source>
</evidence>
<comment type="similarity">
    <text evidence="1 11">Belongs to the FliM family.</text>
</comment>
<reference evidence="14" key="3">
    <citation type="submission" date="2021-06" db="EMBL/GenBank/DDBJ databases">
        <title>Genomic Description and Analysis of Intracellular Bacteria, Candidatus Berkiella cookevillensis and Candidatus Berkiella aquae.</title>
        <authorList>
            <person name="Kidane D.T."/>
            <person name="Mehari Y.T."/>
            <person name="Rice F.C."/>
            <person name="Arivett B.A."/>
            <person name="Farone A.L."/>
            <person name="Berk S.G."/>
            <person name="Farone M.B."/>
        </authorList>
    </citation>
    <scope>NUCLEOTIDE SEQUENCE</scope>
    <source>
        <strain evidence="14">CC99</strain>
    </source>
</reference>
<dbReference type="PANTHER" id="PTHR30034">
    <property type="entry name" value="FLAGELLAR MOTOR SWITCH PROTEIN FLIM"/>
    <property type="match status" value="1"/>
</dbReference>
<dbReference type="GO" id="GO:0009425">
    <property type="term" value="C:bacterial-type flagellum basal body"/>
    <property type="evidence" value="ECO:0007669"/>
    <property type="project" value="UniProtKB-SubCell"/>
</dbReference>
<dbReference type="EMBL" id="LKHV01000001">
    <property type="protein sequence ID" value="KRG19815.1"/>
    <property type="molecule type" value="Genomic_DNA"/>
</dbReference>
<keyword evidence="15" id="KW-1185">Reference proteome</keyword>
<dbReference type="Pfam" id="PF01052">
    <property type="entry name" value="FliMN_C"/>
    <property type="match status" value="1"/>
</dbReference>
<evidence type="ECO:0000256" key="5">
    <source>
        <dbReference type="ARBA" id="ARBA00022519"/>
    </source>
</evidence>
<dbReference type="RefSeq" id="WP_057622422.1">
    <property type="nucleotide sequence ID" value="NZ_LKHV02000001.1"/>
</dbReference>
<reference evidence="14" key="2">
    <citation type="journal article" date="2016" name="Genome Announc.">
        <title>Draft Genome Sequences of Two Novel Amoeba-Resistant Intranuclear Bacteria, 'Candidatus Berkiella cookevillensis' and 'Candidatus Berkiella aquae'.</title>
        <authorList>
            <person name="Mehari Y.T."/>
            <person name="Arivett B.A."/>
            <person name="Farone A.L."/>
            <person name="Gunderson J.H."/>
            <person name="Farone M.B."/>
        </authorList>
    </citation>
    <scope>NUCLEOTIDE SEQUENCE</scope>
    <source>
        <strain evidence="14">CC99</strain>
    </source>
</reference>
<dbReference type="AlphaFoldDB" id="A0A0Q9YT42"/>
<evidence type="ECO:0000313" key="15">
    <source>
        <dbReference type="Proteomes" id="UP000051494"/>
    </source>
</evidence>
<keyword evidence="6 11" id="KW-0283">Flagellar rotation</keyword>
<evidence type="ECO:0000256" key="10">
    <source>
        <dbReference type="NCBIfam" id="TIGR01397"/>
    </source>
</evidence>
<dbReference type="GO" id="GO:0050918">
    <property type="term" value="P:positive chemotaxis"/>
    <property type="evidence" value="ECO:0007669"/>
    <property type="project" value="TreeGrafter"/>
</dbReference>
<evidence type="ECO:0000256" key="4">
    <source>
        <dbReference type="ARBA" id="ARBA00022500"/>
    </source>
</evidence>
<keyword evidence="13" id="KW-0282">Flagellum</keyword>
<protein>
    <recommendedName>
        <fullName evidence="2 10">Flagellar motor switch protein FliM</fullName>
    </recommendedName>
</protein>
<dbReference type="SUPFAM" id="SSF103039">
    <property type="entry name" value="CheC-like"/>
    <property type="match status" value="1"/>
</dbReference>
<evidence type="ECO:0000256" key="2">
    <source>
        <dbReference type="ARBA" id="ARBA00021898"/>
    </source>
</evidence>
<dbReference type="InterPro" id="IPR001543">
    <property type="entry name" value="FliN-like_C"/>
</dbReference>
<comment type="function">
    <text evidence="9 11">FliM is one of three proteins (FliG, FliN, FliM) that forms the rotor-mounted switch complex (C ring), located at the base of the basal body. This complex interacts with the CheY and CheZ chemotaxis proteins, in addition to contacting components of the motor that determine the direction of flagellar rotation.</text>
</comment>
<organism evidence="13">
    <name type="scientific">Candidatus Berkiella cookevillensis</name>
    <dbReference type="NCBI Taxonomy" id="437022"/>
    <lineage>
        <taxon>Bacteria</taxon>
        <taxon>Pseudomonadati</taxon>
        <taxon>Pseudomonadota</taxon>
        <taxon>Gammaproteobacteria</taxon>
        <taxon>Candidatus Berkiellales</taxon>
        <taxon>Candidatus Berkiellaceae</taxon>
        <taxon>Candidatus Berkiella</taxon>
    </lineage>
</organism>
<dbReference type="InterPro" id="IPR036429">
    <property type="entry name" value="SpoA-like_sf"/>
</dbReference>
<dbReference type="PANTHER" id="PTHR30034:SF3">
    <property type="entry name" value="FLAGELLAR MOTOR SWITCH PROTEIN FLIM"/>
    <property type="match status" value="1"/>
</dbReference>
<keyword evidence="13" id="KW-0966">Cell projection</keyword>
<feature type="domain" description="Flagellar motor switch protein FliN-like C-terminal" evidence="12">
    <location>
        <begin position="248"/>
        <end position="315"/>
    </location>
</feature>
<dbReference type="InterPro" id="IPR028976">
    <property type="entry name" value="CheC-like_sf"/>
</dbReference>
<evidence type="ECO:0000313" key="14">
    <source>
        <dbReference type="EMBL" id="MCS5708603.1"/>
    </source>
</evidence>
<evidence type="ECO:0000256" key="1">
    <source>
        <dbReference type="ARBA" id="ARBA00011049"/>
    </source>
</evidence>
<dbReference type="SUPFAM" id="SSF101801">
    <property type="entry name" value="Surface presentation of antigens (SPOA)"/>
    <property type="match status" value="1"/>
</dbReference>
<gene>
    <name evidence="13" type="primary">fliM</name>
    <name evidence="13" type="ORF">CC99x_00036</name>
    <name evidence="14" type="ORF">CC99x_006730</name>
</gene>
<keyword evidence="5 11" id="KW-0997">Cell inner membrane</keyword>
<dbReference type="Proteomes" id="UP000051494">
    <property type="component" value="Unassembled WGS sequence"/>
</dbReference>
<keyword evidence="13" id="KW-0969">Cilium</keyword>
<dbReference type="PRINTS" id="PR00955">
    <property type="entry name" value="FLGMOTORFLIM"/>
</dbReference>
<proteinExistence type="inferred from homology"/>
<dbReference type="GO" id="GO:0071978">
    <property type="term" value="P:bacterial-type flagellum-dependent swarming motility"/>
    <property type="evidence" value="ECO:0007669"/>
    <property type="project" value="TreeGrafter"/>
</dbReference>
<dbReference type="OrthoDB" id="9806941at2"/>
<keyword evidence="7 11" id="KW-0472">Membrane</keyword>
<dbReference type="GO" id="GO:0005886">
    <property type="term" value="C:plasma membrane"/>
    <property type="evidence" value="ECO:0007669"/>
    <property type="project" value="UniProtKB-SubCell"/>
</dbReference>
<dbReference type="NCBIfam" id="TIGR01397">
    <property type="entry name" value="fliM_switch"/>
    <property type="match status" value="1"/>
</dbReference>
<reference evidence="13" key="1">
    <citation type="submission" date="2015-09" db="EMBL/GenBank/DDBJ databases">
        <title>Draft Genome Sequences of Two Novel Amoeba-resistant Intranuclear Bacteria, Candidatus Berkiella cookevillensis and Candidatus Berkiella aquae.</title>
        <authorList>
            <person name="Mehari Y.T."/>
            <person name="Arivett B.A."/>
            <person name="Farone A.L."/>
            <person name="Gunderson J.H."/>
            <person name="Farone M.B."/>
        </authorList>
    </citation>
    <scope>NUCLEOTIDE SEQUENCE [LARGE SCALE GENOMIC DNA]</scope>
    <source>
        <strain evidence="13">CC99</strain>
    </source>
</reference>
<dbReference type="EMBL" id="LKHV02000001">
    <property type="protein sequence ID" value="MCS5708603.1"/>
    <property type="molecule type" value="Genomic_DNA"/>
</dbReference>
<evidence type="ECO:0000259" key="12">
    <source>
        <dbReference type="Pfam" id="PF01052"/>
    </source>
</evidence>
<accession>A0A0Q9YT42</accession>
<keyword evidence="3 11" id="KW-1003">Cell membrane</keyword>
<evidence type="ECO:0000313" key="13">
    <source>
        <dbReference type="EMBL" id="KRG19815.1"/>
    </source>
</evidence>
<dbReference type="PIRSF" id="PIRSF002888">
    <property type="entry name" value="FliM"/>
    <property type="match status" value="1"/>
</dbReference>
<keyword evidence="4 11" id="KW-0145">Chemotaxis</keyword>
<dbReference type="CDD" id="cd17908">
    <property type="entry name" value="FliM"/>
    <property type="match status" value="1"/>
</dbReference>
<dbReference type="GO" id="GO:0003774">
    <property type="term" value="F:cytoskeletal motor activity"/>
    <property type="evidence" value="ECO:0007669"/>
    <property type="project" value="InterPro"/>
</dbReference>
<sequence>MNDVLKQEEIDELLSKEDSDSIVDQDPAFPREYDFSIQPGLLQHRFYKIEKIYERFMRKAKVSLLSIMKKTIELNAKPMTLVNGKDFLSALSVPTNINILKLNPLKGNAIICFDACLVYTLVENYFGGDGKIHGNIERRNFTLTEYRIIDRVLKIILQDLNTAWEEVHTVKYEPSSKESDPNMITWIQPHEFFLIKKIRVELEGGGGDIIFALPVSMLDPIKSKLENNSESTEKMQNNDAWMAALQYEILEASVDIGCILAKKKIKIKDVVNFKSDDIIPIEISDISLLKINGIPVYDVKFGTHEGNYAVKIVGKFDRK</sequence>
<comment type="subcellular location">
    <subcellularLocation>
        <location evidence="11">Cell inner membrane</location>
        <topology evidence="11">Peripheral membrane protein</topology>
    </subcellularLocation>
    <subcellularLocation>
        <location evidence="11">Bacterial flagellum basal body</location>
    </subcellularLocation>
</comment>
<evidence type="ECO:0000256" key="6">
    <source>
        <dbReference type="ARBA" id="ARBA00022779"/>
    </source>
</evidence>
<evidence type="ECO:0000256" key="11">
    <source>
        <dbReference type="PIRNR" id="PIRNR002888"/>
    </source>
</evidence>
<evidence type="ECO:0000256" key="3">
    <source>
        <dbReference type="ARBA" id="ARBA00022475"/>
    </source>
</evidence>
<dbReference type="Gene3D" id="3.40.1550.10">
    <property type="entry name" value="CheC-like"/>
    <property type="match status" value="1"/>
</dbReference>
<evidence type="ECO:0000256" key="8">
    <source>
        <dbReference type="ARBA" id="ARBA00023143"/>
    </source>
</evidence>